<dbReference type="Gene3D" id="2.40.100.10">
    <property type="entry name" value="Cyclophilin-like"/>
    <property type="match status" value="1"/>
</dbReference>
<feature type="domain" description="PPIase cyclophilin-type" evidence="6">
    <location>
        <begin position="17"/>
        <end position="168"/>
    </location>
</feature>
<gene>
    <name evidence="7" type="ORF">GKZ27_07645</name>
</gene>
<evidence type="ECO:0000259" key="6">
    <source>
        <dbReference type="PROSITE" id="PS50072"/>
    </source>
</evidence>
<keyword evidence="8" id="KW-1185">Reference proteome</keyword>
<dbReference type="Proteomes" id="UP000463388">
    <property type="component" value="Unassembled WGS sequence"/>
</dbReference>
<dbReference type="EMBL" id="WSRR01000018">
    <property type="protein sequence ID" value="MVX61325.1"/>
    <property type="molecule type" value="Genomic_DNA"/>
</dbReference>
<protein>
    <recommendedName>
        <fullName evidence="4">Peptidyl-prolyl cis-trans isomerase</fullName>
        <shortName evidence="4">PPIase</shortName>
        <ecNumber evidence="4">5.2.1.8</ecNumber>
    </recommendedName>
</protein>
<dbReference type="PRINTS" id="PR00153">
    <property type="entry name" value="CSAPPISMRASE"/>
</dbReference>
<dbReference type="PANTHER" id="PTHR45625:SF4">
    <property type="entry name" value="PEPTIDYLPROLYL ISOMERASE DOMAIN AND WD REPEAT-CONTAINING PROTEIN 1"/>
    <property type="match status" value="1"/>
</dbReference>
<dbReference type="PROSITE" id="PS50072">
    <property type="entry name" value="CSA_PPIASE_2"/>
    <property type="match status" value="1"/>
</dbReference>
<dbReference type="InterPro" id="IPR029000">
    <property type="entry name" value="Cyclophilin-like_dom_sf"/>
</dbReference>
<feature type="compositionally biased region" description="Basic and acidic residues" evidence="5">
    <location>
        <begin position="204"/>
        <end position="219"/>
    </location>
</feature>
<evidence type="ECO:0000313" key="7">
    <source>
        <dbReference type="EMBL" id="MVX61325.1"/>
    </source>
</evidence>
<evidence type="ECO:0000256" key="5">
    <source>
        <dbReference type="SAM" id="MobiDB-lite"/>
    </source>
</evidence>
<evidence type="ECO:0000256" key="4">
    <source>
        <dbReference type="RuleBase" id="RU363019"/>
    </source>
</evidence>
<comment type="similarity">
    <text evidence="4">Belongs to the cyclophilin-type PPIase family.</text>
</comment>
<dbReference type="AlphaFoldDB" id="A0A6N8JN85"/>
<dbReference type="CDD" id="cd00317">
    <property type="entry name" value="cyclophilin"/>
    <property type="match status" value="1"/>
</dbReference>
<dbReference type="InterPro" id="IPR002130">
    <property type="entry name" value="Cyclophilin-type_PPIase_dom"/>
</dbReference>
<keyword evidence="2 4" id="KW-0697">Rotamase</keyword>
<reference evidence="7 8" key="1">
    <citation type="submission" date="2019-12" db="EMBL/GenBank/DDBJ databases">
        <title>Microbes associate with the intestines of laboratory mice.</title>
        <authorList>
            <person name="Navarre W."/>
            <person name="Wong E."/>
        </authorList>
    </citation>
    <scope>NUCLEOTIDE SEQUENCE [LARGE SCALE GENOMIC DNA]</scope>
    <source>
        <strain evidence="7 8">NM66_B29</strain>
    </source>
</reference>
<organism evidence="7 8">
    <name type="scientific">Adlercreutzia mucosicola</name>
    <dbReference type="NCBI Taxonomy" id="580026"/>
    <lineage>
        <taxon>Bacteria</taxon>
        <taxon>Bacillati</taxon>
        <taxon>Actinomycetota</taxon>
        <taxon>Coriobacteriia</taxon>
        <taxon>Eggerthellales</taxon>
        <taxon>Eggerthellaceae</taxon>
        <taxon>Adlercreutzia</taxon>
    </lineage>
</organism>
<feature type="region of interest" description="Disordered" evidence="5">
    <location>
        <begin position="189"/>
        <end position="228"/>
    </location>
</feature>
<comment type="catalytic activity">
    <reaction evidence="4">
        <text>[protein]-peptidylproline (omega=180) = [protein]-peptidylproline (omega=0)</text>
        <dbReference type="Rhea" id="RHEA:16237"/>
        <dbReference type="Rhea" id="RHEA-COMP:10747"/>
        <dbReference type="Rhea" id="RHEA-COMP:10748"/>
        <dbReference type="ChEBI" id="CHEBI:83833"/>
        <dbReference type="ChEBI" id="CHEBI:83834"/>
        <dbReference type="EC" id="5.2.1.8"/>
    </reaction>
</comment>
<keyword evidence="3 4" id="KW-0413">Isomerase</keyword>
<evidence type="ECO:0000313" key="8">
    <source>
        <dbReference type="Proteomes" id="UP000463388"/>
    </source>
</evidence>
<dbReference type="OrthoDB" id="5507614at2"/>
<evidence type="ECO:0000256" key="2">
    <source>
        <dbReference type="ARBA" id="ARBA00023110"/>
    </source>
</evidence>
<comment type="caution">
    <text evidence="7">The sequence shown here is derived from an EMBL/GenBank/DDBJ whole genome shotgun (WGS) entry which is preliminary data.</text>
</comment>
<dbReference type="PANTHER" id="PTHR45625">
    <property type="entry name" value="PEPTIDYL-PROLYL CIS-TRANS ISOMERASE-RELATED"/>
    <property type="match status" value="1"/>
</dbReference>
<dbReference type="EC" id="5.2.1.8" evidence="4"/>
<dbReference type="GO" id="GO:0003755">
    <property type="term" value="F:peptidyl-prolyl cis-trans isomerase activity"/>
    <property type="evidence" value="ECO:0007669"/>
    <property type="project" value="UniProtKB-UniRule"/>
</dbReference>
<accession>A0A6N8JN85</accession>
<proteinExistence type="inferred from homology"/>
<evidence type="ECO:0000256" key="1">
    <source>
        <dbReference type="ARBA" id="ARBA00002388"/>
    </source>
</evidence>
<comment type="function">
    <text evidence="1 4">PPIases accelerate the folding of proteins. It catalyzes the cis-trans isomerization of proline imidic peptide bonds in oligopeptides.</text>
</comment>
<dbReference type="RefSeq" id="WP_160346441.1">
    <property type="nucleotide sequence ID" value="NZ_WSRR01000018.1"/>
</dbReference>
<name>A0A6N8JN85_9ACTN</name>
<dbReference type="SUPFAM" id="SSF50891">
    <property type="entry name" value="Cyclophilin-like"/>
    <property type="match status" value="1"/>
</dbReference>
<dbReference type="InterPro" id="IPR044666">
    <property type="entry name" value="Cyclophilin_A-like"/>
</dbReference>
<dbReference type="Pfam" id="PF00160">
    <property type="entry name" value="Pro_isomerase"/>
    <property type="match status" value="1"/>
</dbReference>
<evidence type="ECO:0000256" key="3">
    <source>
        <dbReference type="ARBA" id="ARBA00023235"/>
    </source>
</evidence>
<sequence length="228" mass="24524">MGRIELSIYTPRYVPTGNEVAVIETSKGTVRVELFGLETPVTVGNFVELAAKGFYDNLKFHARKEGSVVVGGCPVTRSMGPAQVLAAVKGVIRGMHPGTGDARYTIIDEWGSNPKNIHRLGSLCMAHKSAPNSGSCQFYFSLGEQPEYDDRYTVFGQVVEGIDVVERLAIGDAVKGIAIEGADEEALASAIAQETPRPPSPREAMAELERQRAEREAAKAAETAENAE</sequence>